<feature type="transmembrane region" description="Helical" evidence="5">
    <location>
        <begin position="70"/>
        <end position="89"/>
    </location>
</feature>
<evidence type="ECO:0000256" key="4">
    <source>
        <dbReference type="ARBA" id="ARBA00023136"/>
    </source>
</evidence>
<evidence type="ECO:0000256" key="5">
    <source>
        <dbReference type="SAM" id="Phobius"/>
    </source>
</evidence>
<feature type="transmembrane region" description="Helical" evidence="5">
    <location>
        <begin position="109"/>
        <end position="127"/>
    </location>
</feature>
<feature type="transmembrane region" description="Helical" evidence="5">
    <location>
        <begin position="262"/>
        <end position="283"/>
    </location>
</feature>
<gene>
    <name evidence="6" type="ORF">S01H1_09049</name>
</gene>
<comment type="subcellular location">
    <subcellularLocation>
        <location evidence="1">Membrane</location>
        <topology evidence="1">Multi-pass membrane protein</topology>
    </subcellularLocation>
</comment>
<feature type="transmembrane region" description="Helical" evidence="5">
    <location>
        <begin position="164"/>
        <end position="185"/>
    </location>
</feature>
<proteinExistence type="predicted"/>
<comment type="caution">
    <text evidence="6">The sequence shown here is derived from an EMBL/GenBank/DDBJ whole genome shotgun (WGS) entry which is preliminary data.</text>
</comment>
<feature type="non-terminal residue" evidence="6">
    <location>
        <position position="1"/>
    </location>
</feature>
<dbReference type="PANTHER" id="PTHR11432">
    <property type="entry name" value="NADH DEHYDROGENASE SUBUNIT 1"/>
    <property type="match status" value="1"/>
</dbReference>
<accession>X0TYC7</accession>
<name>X0TYC7_9ZZZZ</name>
<dbReference type="GO" id="GO:0009060">
    <property type="term" value="P:aerobic respiration"/>
    <property type="evidence" value="ECO:0007669"/>
    <property type="project" value="TreeGrafter"/>
</dbReference>
<dbReference type="Pfam" id="PF00146">
    <property type="entry name" value="NADHdh"/>
    <property type="match status" value="1"/>
</dbReference>
<evidence type="ECO:0000313" key="6">
    <source>
        <dbReference type="EMBL" id="GAF81155.1"/>
    </source>
</evidence>
<protein>
    <submittedName>
        <fullName evidence="6">Uncharacterized protein</fullName>
    </submittedName>
</protein>
<evidence type="ECO:0000256" key="2">
    <source>
        <dbReference type="ARBA" id="ARBA00022692"/>
    </source>
</evidence>
<sequence length="309" mass="34438">WVFWLAPLLVAVPAVVVFAVLPFGEGMILADLNVGVLFVVAIGSVAAIPIFMAGWSSNNKFSLLGAMREMAMLISYEIPLVLALLGVVIFTNTMRMGGIVEWQDEHNTWLIFLQPLAVLIYFIAGAVEINRTPTDIAEAESEIVAGYHTEYSGIKFGMFWVGEYFAGFAIAAIIATLYLGGWTLWGLEEWVPGWIIFLTKLYALFWLFIWMRGTLPRLRIDQLMGFAWKFLLPLALINIFFSGLEVLLWQENDLPAEVVLPAFAIGNLVLAVVLIVGWAHLLGRGRPQYRPTRARLVKELGAVVYGQEA</sequence>
<dbReference type="EMBL" id="BARS01004629">
    <property type="protein sequence ID" value="GAF81155.1"/>
    <property type="molecule type" value="Genomic_DNA"/>
</dbReference>
<reference evidence="6" key="1">
    <citation type="journal article" date="2014" name="Front. Microbiol.">
        <title>High frequency of phylogenetically diverse reductive dehalogenase-homologous genes in deep subseafloor sedimentary metagenomes.</title>
        <authorList>
            <person name="Kawai M."/>
            <person name="Futagami T."/>
            <person name="Toyoda A."/>
            <person name="Takaki Y."/>
            <person name="Nishi S."/>
            <person name="Hori S."/>
            <person name="Arai W."/>
            <person name="Tsubouchi T."/>
            <person name="Morono Y."/>
            <person name="Uchiyama I."/>
            <person name="Ito T."/>
            <person name="Fujiyama A."/>
            <person name="Inagaki F."/>
            <person name="Takami H."/>
        </authorList>
    </citation>
    <scope>NUCLEOTIDE SEQUENCE</scope>
    <source>
        <strain evidence="6">Expedition CK06-06</strain>
    </source>
</reference>
<keyword evidence="3 5" id="KW-1133">Transmembrane helix</keyword>
<dbReference type="PANTHER" id="PTHR11432:SF3">
    <property type="entry name" value="NADH-UBIQUINONE OXIDOREDUCTASE CHAIN 1"/>
    <property type="match status" value="1"/>
</dbReference>
<dbReference type="InterPro" id="IPR001694">
    <property type="entry name" value="NADH_UbQ_OxRdtase_su1/FPO"/>
</dbReference>
<organism evidence="6">
    <name type="scientific">marine sediment metagenome</name>
    <dbReference type="NCBI Taxonomy" id="412755"/>
    <lineage>
        <taxon>unclassified sequences</taxon>
        <taxon>metagenomes</taxon>
        <taxon>ecological metagenomes</taxon>
    </lineage>
</organism>
<evidence type="ECO:0000256" key="3">
    <source>
        <dbReference type="ARBA" id="ARBA00022989"/>
    </source>
</evidence>
<evidence type="ECO:0000256" key="1">
    <source>
        <dbReference type="ARBA" id="ARBA00004141"/>
    </source>
</evidence>
<keyword evidence="4 5" id="KW-0472">Membrane</keyword>
<dbReference type="GO" id="GO:0016020">
    <property type="term" value="C:membrane"/>
    <property type="evidence" value="ECO:0007669"/>
    <property type="project" value="UniProtKB-SubCell"/>
</dbReference>
<feature type="transmembrane region" description="Helical" evidence="5">
    <location>
        <begin position="230"/>
        <end position="250"/>
    </location>
</feature>
<dbReference type="AlphaFoldDB" id="X0TYC7"/>
<feature type="transmembrane region" description="Helical" evidence="5">
    <location>
        <begin position="191"/>
        <end position="209"/>
    </location>
</feature>
<dbReference type="GO" id="GO:0003954">
    <property type="term" value="F:NADH dehydrogenase activity"/>
    <property type="evidence" value="ECO:0007669"/>
    <property type="project" value="TreeGrafter"/>
</dbReference>
<keyword evidence="2 5" id="KW-0812">Transmembrane</keyword>
<feature type="transmembrane region" description="Helical" evidence="5">
    <location>
        <begin position="35"/>
        <end position="58"/>
    </location>
</feature>